<evidence type="ECO:0000256" key="17">
    <source>
        <dbReference type="SAM" id="MobiDB-lite"/>
    </source>
</evidence>
<dbReference type="GO" id="GO:0097539">
    <property type="term" value="C:ciliary transition fiber"/>
    <property type="evidence" value="ECO:0007669"/>
    <property type="project" value="TreeGrafter"/>
</dbReference>
<dbReference type="FunFam" id="3.30.1470.10:FF:000001">
    <property type="entry name" value="Centrosomal protein of 164 kDa"/>
    <property type="match status" value="1"/>
</dbReference>
<comment type="function">
    <text evidence="14">Plays a role in microtubule organization and/or maintenance for the formation of primary cilia (PC), a microtubule-based structure that protrudes from the surface of epithelial cells. Plays a critical role in G2/M checkpoint and nuclear divisions. A key player in the DNA damage-activated ATR/ATM signaling cascade since it is required for the proper phosphorylation of H2AX, RPA, CHEK2 and CHEK1. Plays a critical role in chromosome segregation, acting as a mediator required for the maintenance of genomic stability through modulation of MDC1, RPA and CHEK1.</text>
</comment>
<dbReference type="GO" id="GO:0006281">
    <property type="term" value="P:DNA repair"/>
    <property type="evidence" value="ECO:0007669"/>
    <property type="project" value="UniProtKB-KW"/>
</dbReference>
<keyword evidence="5" id="KW-0132">Cell division</keyword>
<evidence type="ECO:0000256" key="7">
    <source>
        <dbReference type="ARBA" id="ARBA00022776"/>
    </source>
</evidence>
<dbReference type="GeneTree" id="ENSGT00940000168481"/>
<evidence type="ECO:0000256" key="15">
    <source>
        <dbReference type="ARBA" id="ARBA00061715"/>
    </source>
</evidence>
<feature type="compositionally biased region" description="Basic and acidic residues" evidence="17">
    <location>
        <begin position="351"/>
        <end position="361"/>
    </location>
</feature>
<dbReference type="GO" id="GO:0005634">
    <property type="term" value="C:nucleus"/>
    <property type="evidence" value="ECO:0007669"/>
    <property type="project" value="UniProtKB-SubCell"/>
</dbReference>
<feature type="compositionally biased region" description="Basic and acidic residues" evidence="17">
    <location>
        <begin position="444"/>
        <end position="469"/>
    </location>
</feature>
<feature type="compositionally biased region" description="Low complexity" evidence="17">
    <location>
        <begin position="292"/>
        <end position="307"/>
    </location>
</feature>
<keyword evidence="12" id="KW-0539">Nucleus</keyword>
<evidence type="ECO:0000256" key="9">
    <source>
        <dbReference type="ARBA" id="ARBA00023054"/>
    </source>
</evidence>
<dbReference type="CDD" id="cd00201">
    <property type="entry name" value="WW"/>
    <property type="match status" value="1"/>
</dbReference>
<dbReference type="OrthoDB" id="6344460at2759"/>
<feature type="region of interest" description="Disordered" evidence="17">
    <location>
        <begin position="250"/>
        <end position="478"/>
    </location>
</feature>
<dbReference type="PROSITE" id="PS50020">
    <property type="entry name" value="WW_DOMAIN_2"/>
    <property type="match status" value="1"/>
</dbReference>
<feature type="compositionally biased region" description="Acidic residues" evidence="17">
    <location>
        <begin position="211"/>
        <end position="221"/>
    </location>
</feature>
<feature type="compositionally biased region" description="Acidic residues" evidence="17">
    <location>
        <begin position="321"/>
        <end position="340"/>
    </location>
</feature>
<dbReference type="GO" id="GO:0060271">
    <property type="term" value="P:cilium assembly"/>
    <property type="evidence" value="ECO:0007669"/>
    <property type="project" value="TreeGrafter"/>
</dbReference>
<reference evidence="19 20" key="1">
    <citation type="submission" date="2019-04" db="EMBL/GenBank/DDBJ databases">
        <authorList>
            <consortium name="Wellcome Sanger Institute Data Sharing"/>
        </authorList>
    </citation>
    <scope>NUCLEOTIDE SEQUENCE [LARGE SCALE GENOMIC DNA]</scope>
</reference>
<keyword evidence="9" id="KW-0175">Coiled coil</keyword>
<keyword evidence="4" id="KW-0597">Phosphoprotein</keyword>
<organism evidence="19 20">
    <name type="scientific">Scleropages formosus</name>
    <name type="common">Asian bonytongue</name>
    <name type="synonym">Osteoglossum formosum</name>
    <dbReference type="NCBI Taxonomy" id="113540"/>
    <lineage>
        <taxon>Eukaryota</taxon>
        <taxon>Metazoa</taxon>
        <taxon>Chordata</taxon>
        <taxon>Craniata</taxon>
        <taxon>Vertebrata</taxon>
        <taxon>Euteleostomi</taxon>
        <taxon>Actinopterygii</taxon>
        <taxon>Neopterygii</taxon>
        <taxon>Teleostei</taxon>
        <taxon>Osteoglossocephala</taxon>
        <taxon>Osteoglossomorpha</taxon>
        <taxon>Osteoglossiformes</taxon>
        <taxon>Osteoglossidae</taxon>
        <taxon>Scleropages</taxon>
    </lineage>
</organism>
<dbReference type="SMART" id="SM00456">
    <property type="entry name" value="WW"/>
    <property type="match status" value="1"/>
</dbReference>
<feature type="region of interest" description="Disordered" evidence="17">
    <location>
        <begin position="855"/>
        <end position="879"/>
    </location>
</feature>
<dbReference type="GO" id="GO:0005813">
    <property type="term" value="C:centrosome"/>
    <property type="evidence" value="ECO:0007669"/>
    <property type="project" value="TreeGrafter"/>
</dbReference>
<feature type="compositionally biased region" description="Basic residues" evidence="17">
    <location>
        <begin position="105"/>
        <end position="125"/>
    </location>
</feature>
<name>A0A8C9S316_SCLFO</name>
<evidence type="ECO:0000313" key="20">
    <source>
        <dbReference type="Proteomes" id="UP000694397"/>
    </source>
</evidence>
<dbReference type="InterPro" id="IPR036020">
    <property type="entry name" value="WW_dom_sf"/>
</dbReference>
<proteinExistence type="predicted"/>
<dbReference type="PROSITE" id="PS01159">
    <property type="entry name" value="WW_DOMAIN_1"/>
    <property type="match status" value="1"/>
</dbReference>
<dbReference type="InterPro" id="IPR001202">
    <property type="entry name" value="WW_dom"/>
</dbReference>
<keyword evidence="11" id="KW-0206">Cytoskeleton</keyword>
<protein>
    <recommendedName>
        <fullName evidence="16">Centrosomal protein of 164 kDa</fullName>
    </recommendedName>
</protein>
<evidence type="ECO:0000256" key="10">
    <source>
        <dbReference type="ARBA" id="ARBA00023204"/>
    </source>
</evidence>
<evidence type="ECO:0000259" key="18">
    <source>
        <dbReference type="PROSITE" id="PS50020"/>
    </source>
</evidence>
<feature type="compositionally biased region" description="Polar residues" evidence="17">
    <location>
        <begin position="766"/>
        <end position="775"/>
    </location>
</feature>
<evidence type="ECO:0000256" key="3">
    <source>
        <dbReference type="ARBA" id="ARBA00022490"/>
    </source>
</evidence>
<evidence type="ECO:0000256" key="8">
    <source>
        <dbReference type="ARBA" id="ARBA00022794"/>
    </source>
</evidence>
<dbReference type="InterPro" id="IPR051841">
    <property type="entry name" value="MT-Golgi_org_protein"/>
</dbReference>
<evidence type="ECO:0000256" key="4">
    <source>
        <dbReference type="ARBA" id="ARBA00022553"/>
    </source>
</evidence>
<keyword evidence="8" id="KW-0970">Cilium biogenesis/degradation</keyword>
<evidence type="ECO:0000256" key="14">
    <source>
        <dbReference type="ARBA" id="ARBA00056906"/>
    </source>
</evidence>
<feature type="region of interest" description="Disordered" evidence="17">
    <location>
        <begin position="682"/>
        <end position="781"/>
    </location>
</feature>
<comment type="subunit">
    <text evidence="15">Interacts (via N-terminus) with ATRIP. Interacts with ATM, ATR and MDC1. Interacts with XPA (via N-terminus) upon UV irradiation. Interacts with CEP83, CCDC92, TTBK2, DVL3, NPHP3 and weakly with NPHP4. Interacts with DZIP1.</text>
</comment>
<reference evidence="19" key="3">
    <citation type="submission" date="2025-09" db="UniProtKB">
        <authorList>
            <consortium name="Ensembl"/>
        </authorList>
    </citation>
    <scope>IDENTIFICATION</scope>
</reference>
<sequence length="967" mass="108879">MNSAALQIGDQLILEEEYDETYIPSEQDIQEYAREIGIDPDREPELLWLAREGIVAPLPPEWKPCQDVTGDVYYFNFCTGQSTWDHPCEEYYRQLVVQERERAKSHSNPGKKKEKKEKKSKKGKKEKKDKEPMKIPDPVSATLGPLQAPLGTLAPLRGLSDGPMSSLHGSLSGSGTLEPLKMPLRVPVSGLGSTPEGQKQEESVSPSLPEFEVEEDKFSEEESLRGTPRLLKNLHLDLDSLGGGLQYEDSEASVEAAVEEKTEPELQGLALSADHSPEPPSQDSLRGRHLHSSPAGGSRACSSAAACPPTPDSQSPRQGEEEWEGEGDEVWEEEEEDEAEDKQQKNVAGGGDREEKSKEVEGCGQSEGMEMVERSIKSEDEEGIKSEQQAEEDSDACVNREEQNGAEEESKEVMEKCENDESDEVVERCVTSQGEDGKEEDEDVLRWVKSEEVRNREEGQLEQCVKTEDAGENDGEECDEVVERCVNSENEEDSEEVVEKCIKSEEEEGEDSDEVIERFVKTKEIEGMKEQNEDEGEVLERCIQSEEEEGEDNDEVIERFVKTKEIEGMKEQDEGEVLERCIQSEEEEGEDNDEVIERFVKTKEIEGMKEQDEGEVLERCIQSEEEEGEDTDEVIERFVKTKKMEGMKKQDEGEVLERCIQSEEEDSVAVEEHNGTEVVDEYMHREEEGGRQCREPEEQCVKRDDECEKVMETGGEGRAGENEEEITQSLEKKGGHEKSVSEVDGTSKEEKAGFQKRKGREVKQQAPEQDPSSPEGSEASEHIDVALASFDNLKVAFRSGLLENILDLDDLSPAEITPPLVSVKSENNRNVNAKIEERAKTAEATGSFLQVAVQDKSLGGESQDTSCSGPRPEVEGGSMSLGKRLESCRGKLLRSPHADSTEQVLDQQVQGYKEELQLRLEEEKEREANAEFERALQERLRSMRKDIRKQEEQEEHRLQKEKEERIR</sequence>
<dbReference type="GO" id="GO:0005814">
    <property type="term" value="C:centriole"/>
    <property type="evidence" value="ECO:0007669"/>
    <property type="project" value="UniProtKB-SubCell"/>
</dbReference>
<dbReference type="AlphaFoldDB" id="A0A8C9S316"/>
<keyword evidence="6" id="KW-0227">DNA damage</keyword>
<evidence type="ECO:0000313" key="19">
    <source>
        <dbReference type="Ensembl" id="ENSSFOP00015025134.2"/>
    </source>
</evidence>
<evidence type="ECO:0000256" key="2">
    <source>
        <dbReference type="ARBA" id="ARBA00004123"/>
    </source>
</evidence>
<feature type="region of interest" description="Disordered" evidence="17">
    <location>
        <begin position="100"/>
        <end position="228"/>
    </location>
</feature>
<evidence type="ECO:0000256" key="13">
    <source>
        <dbReference type="ARBA" id="ARBA00023306"/>
    </source>
</evidence>
<evidence type="ECO:0000256" key="5">
    <source>
        <dbReference type="ARBA" id="ARBA00022618"/>
    </source>
</evidence>
<dbReference type="Gene3D" id="3.30.1470.10">
    <property type="entry name" value="Photosystem I PsaD, reaction center subunit II"/>
    <property type="match status" value="1"/>
</dbReference>
<feature type="domain" description="WW" evidence="18">
    <location>
        <begin position="56"/>
        <end position="89"/>
    </location>
</feature>
<dbReference type="Pfam" id="PF00397">
    <property type="entry name" value="WW"/>
    <property type="match status" value="1"/>
</dbReference>
<keyword evidence="10" id="KW-0234">DNA repair</keyword>
<evidence type="ECO:0000256" key="16">
    <source>
        <dbReference type="ARBA" id="ARBA00067900"/>
    </source>
</evidence>
<feature type="compositionally biased region" description="Basic and acidic residues" evidence="17">
    <location>
        <begin position="730"/>
        <end position="753"/>
    </location>
</feature>
<dbReference type="Proteomes" id="UP000694397">
    <property type="component" value="Chromosome 10"/>
</dbReference>
<feature type="compositionally biased region" description="Low complexity" evidence="17">
    <location>
        <begin position="165"/>
        <end position="177"/>
    </location>
</feature>
<dbReference type="GO" id="GO:0051301">
    <property type="term" value="P:cell division"/>
    <property type="evidence" value="ECO:0007669"/>
    <property type="project" value="UniProtKB-KW"/>
</dbReference>
<evidence type="ECO:0000256" key="12">
    <source>
        <dbReference type="ARBA" id="ARBA00023242"/>
    </source>
</evidence>
<evidence type="ECO:0000256" key="6">
    <source>
        <dbReference type="ARBA" id="ARBA00022763"/>
    </source>
</evidence>
<reference evidence="19" key="2">
    <citation type="submission" date="2025-08" db="UniProtKB">
        <authorList>
            <consortium name="Ensembl"/>
        </authorList>
    </citation>
    <scope>IDENTIFICATION</scope>
</reference>
<feature type="compositionally biased region" description="Basic and acidic residues" evidence="17">
    <location>
        <begin position="682"/>
        <end position="711"/>
    </location>
</feature>
<evidence type="ECO:0000256" key="11">
    <source>
        <dbReference type="ARBA" id="ARBA00023212"/>
    </source>
</evidence>
<keyword evidence="20" id="KW-1185">Reference proteome</keyword>
<dbReference type="SUPFAM" id="SSF51045">
    <property type="entry name" value="WW domain"/>
    <property type="match status" value="1"/>
</dbReference>
<feature type="region of interest" description="Disordered" evidence="17">
    <location>
        <begin position="943"/>
        <end position="967"/>
    </location>
</feature>
<accession>A0A8C9S316</accession>
<dbReference type="PANTHER" id="PTHR18902">
    <property type="entry name" value="NUCLEAR MITOTIC APPARATUS PROTEIN 1-RELATED"/>
    <property type="match status" value="1"/>
</dbReference>
<comment type="subcellular location">
    <subcellularLocation>
        <location evidence="1">Cytoplasm</location>
        <location evidence="1">Cytoskeleton</location>
        <location evidence="1">Microtubule organizing center</location>
        <location evidence="1">Centrosome</location>
        <location evidence="1">Centriole</location>
    </subcellularLocation>
    <subcellularLocation>
        <location evidence="2">Nucleus</location>
    </subcellularLocation>
</comment>
<keyword evidence="3" id="KW-0963">Cytoplasm</keyword>
<dbReference type="PANTHER" id="PTHR18902:SF27">
    <property type="entry name" value="CENTROSOMAL PROTEIN OF 164 KDA"/>
    <property type="match status" value="1"/>
</dbReference>
<keyword evidence="7" id="KW-0498">Mitosis</keyword>
<keyword evidence="13" id="KW-0131">Cell cycle</keyword>
<evidence type="ECO:0000256" key="1">
    <source>
        <dbReference type="ARBA" id="ARBA00004114"/>
    </source>
</evidence>
<dbReference type="Ensembl" id="ENSSFOT00015025412.2">
    <property type="protein sequence ID" value="ENSSFOP00015025134.2"/>
    <property type="gene ID" value="ENSSFOG00015016174.2"/>
</dbReference>